<dbReference type="EMBL" id="UPXX01000015">
    <property type="protein sequence ID" value="VBB42758.1"/>
    <property type="molecule type" value="Genomic_DNA"/>
</dbReference>
<evidence type="ECO:0000313" key="1">
    <source>
        <dbReference type="EMBL" id="VBB42758.1"/>
    </source>
</evidence>
<gene>
    <name evidence="1" type="ORF">TRIP_B220006</name>
</gene>
<accession>A0A653A491</accession>
<dbReference type="AlphaFoldDB" id="A0A653A491"/>
<name>A0A653A491_UNCDX</name>
<proteinExistence type="predicted"/>
<reference evidence="1" key="1">
    <citation type="submission" date="2018-07" db="EMBL/GenBank/DDBJ databases">
        <authorList>
            <consortium name="Genoscope - CEA"/>
            <person name="William W."/>
        </authorList>
    </citation>
    <scope>NUCLEOTIDE SEQUENCE</scope>
    <source>
        <strain evidence="1">IK1</strain>
    </source>
</reference>
<protein>
    <submittedName>
        <fullName evidence="1">Uncharacterized protein</fullName>
    </submittedName>
</protein>
<organism evidence="1">
    <name type="scientific">Uncultured Desulfatiglans sp</name>
    <dbReference type="NCBI Taxonomy" id="1748965"/>
    <lineage>
        <taxon>Bacteria</taxon>
        <taxon>Pseudomonadati</taxon>
        <taxon>Thermodesulfobacteriota</taxon>
        <taxon>Desulfobacteria</taxon>
        <taxon>Desulfatiglandales</taxon>
        <taxon>Desulfatiglandaceae</taxon>
        <taxon>Desulfatiglans</taxon>
        <taxon>environmental samples</taxon>
    </lineage>
</organism>
<sequence>MCQGPTFLAAECPSFLTQTGAIPRKDKAFRAATIGAPGCGSGTSGSHLCRLKRLEGRAWRSSRMDFPQTGEPREHG</sequence>